<dbReference type="GO" id="GO:0005385">
    <property type="term" value="F:zinc ion transmembrane transporter activity"/>
    <property type="evidence" value="ECO:0007669"/>
    <property type="project" value="TreeGrafter"/>
</dbReference>
<evidence type="ECO:0000256" key="2">
    <source>
        <dbReference type="ARBA" id="ARBA00004155"/>
    </source>
</evidence>
<keyword evidence="10 18" id="KW-0472">Membrane</keyword>
<evidence type="ECO:0000313" key="20">
    <source>
        <dbReference type="EMBL" id="NXQ92585.1"/>
    </source>
</evidence>
<evidence type="ECO:0000256" key="14">
    <source>
        <dbReference type="ARBA" id="ARBA00040652"/>
    </source>
</evidence>
<dbReference type="OrthoDB" id="9944568at2759"/>
<dbReference type="InterPro" id="IPR058533">
    <property type="entry name" value="Cation_efflux_TM"/>
</dbReference>
<dbReference type="PANTHER" id="PTHR11562:SF30">
    <property type="entry name" value="PROTON-COUPLED ZINC ANTIPORTER SLC30A3-RELATED"/>
    <property type="match status" value="1"/>
</dbReference>
<evidence type="ECO:0000256" key="12">
    <source>
        <dbReference type="ARBA" id="ARBA00034102"/>
    </source>
</evidence>
<dbReference type="Gene3D" id="1.20.1510.10">
    <property type="entry name" value="Cation efflux protein transmembrane domain"/>
    <property type="match status" value="1"/>
</dbReference>
<comment type="catalytic activity">
    <reaction evidence="17">
        <text>Zn(2+)(in) + 2 H(+)(out) = Zn(2+)(out) + 2 H(+)(in)</text>
        <dbReference type="Rhea" id="RHEA:72627"/>
        <dbReference type="ChEBI" id="CHEBI:15378"/>
        <dbReference type="ChEBI" id="CHEBI:29105"/>
    </reaction>
</comment>
<organism evidence="20 21">
    <name type="scientific">Nyctibius grandis</name>
    <name type="common">Great potoo</name>
    <dbReference type="NCBI Taxonomy" id="48427"/>
    <lineage>
        <taxon>Eukaryota</taxon>
        <taxon>Metazoa</taxon>
        <taxon>Chordata</taxon>
        <taxon>Craniata</taxon>
        <taxon>Vertebrata</taxon>
        <taxon>Euteleostomi</taxon>
        <taxon>Archelosauria</taxon>
        <taxon>Archosauria</taxon>
        <taxon>Dinosauria</taxon>
        <taxon>Saurischia</taxon>
        <taxon>Theropoda</taxon>
        <taxon>Coelurosauria</taxon>
        <taxon>Aves</taxon>
        <taxon>Neognathae</taxon>
        <taxon>Neoaves</taxon>
        <taxon>Strisores</taxon>
        <taxon>Caprimulgiformes</taxon>
        <taxon>Nyctibiidae</taxon>
        <taxon>Nyctibius</taxon>
    </lineage>
</organism>
<dbReference type="GO" id="GO:0005886">
    <property type="term" value="C:plasma membrane"/>
    <property type="evidence" value="ECO:0007669"/>
    <property type="project" value="TreeGrafter"/>
</dbReference>
<evidence type="ECO:0000256" key="17">
    <source>
        <dbReference type="ARBA" id="ARBA00048349"/>
    </source>
</evidence>
<feature type="domain" description="Cation efflux protein transmembrane" evidence="19">
    <location>
        <begin position="13"/>
        <end position="76"/>
    </location>
</feature>
<keyword evidence="6 18" id="KW-0812">Transmembrane</keyword>
<dbReference type="GO" id="GO:0005765">
    <property type="term" value="C:lysosomal membrane"/>
    <property type="evidence" value="ECO:0007669"/>
    <property type="project" value="UniProtKB-SubCell"/>
</dbReference>
<feature type="transmembrane region" description="Helical" evidence="18">
    <location>
        <begin position="45"/>
        <end position="62"/>
    </location>
</feature>
<feature type="non-terminal residue" evidence="20">
    <location>
        <position position="76"/>
    </location>
</feature>
<dbReference type="GO" id="GO:0043005">
    <property type="term" value="C:neuron projection"/>
    <property type="evidence" value="ECO:0007669"/>
    <property type="project" value="UniProtKB-KW"/>
</dbReference>
<proteinExistence type="inferred from homology"/>
<evidence type="ECO:0000256" key="3">
    <source>
        <dbReference type="ARBA" id="ARBA00008873"/>
    </source>
</evidence>
<keyword evidence="21" id="KW-1185">Reference proteome</keyword>
<dbReference type="PANTHER" id="PTHR11562">
    <property type="entry name" value="CATION EFFLUX PROTEIN/ ZINC TRANSPORTER"/>
    <property type="match status" value="1"/>
</dbReference>
<dbReference type="GO" id="GO:0010043">
    <property type="term" value="P:response to zinc ion"/>
    <property type="evidence" value="ECO:0007669"/>
    <property type="project" value="TreeGrafter"/>
</dbReference>
<comment type="caution">
    <text evidence="20">The sequence shown here is derived from an EMBL/GenBank/DDBJ whole genome shotgun (WGS) entry which is preliminary data.</text>
</comment>
<dbReference type="SUPFAM" id="SSF161111">
    <property type="entry name" value="Cation efflux protein transmembrane domain-like"/>
    <property type="match status" value="1"/>
</dbReference>
<keyword evidence="8" id="KW-0864">Zinc transport</keyword>
<evidence type="ECO:0000256" key="1">
    <source>
        <dbReference type="ARBA" id="ARBA00004107"/>
    </source>
</evidence>
<keyword evidence="8" id="KW-0813">Transport</keyword>
<dbReference type="EMBL" id="VWYG01029733">
    <property type="protein sequence ID" value="NXQ92585.1"/>
    <property type="molecule type" value="Genomic_DNA"/>
</dbReference>
<dbReference type="InterPro" id="IPR027469">
    <property type="entry name" value="Cation_efflux_TMD_sf"/>
</dbReference>
<evidence type="ECO:0000256" key="15">
    <source>
        <dbReference type="ARBA" id="ARBA00042040"/>
    </source>
</evidence>
<evidence type="ECO:0000256" key="6">
    <source>
        <dbReference type="ARBA" id="ARBA00022692"/>
    </source>
</evidence>
<keyword evidence="11" id="KW-0458">Lysosome</keyword>
<keyword evidence="7" id="KW-0862">Zinc</keyword>
<dbReference type="InterPro" id="IPR050681">
    <property type="entry name" value="CDF/SLC30A"/>
</dbReference>
<evidence type="ECO:0000256" key="5">
    <source>
        <dbReference type="ARBA" id="ARBA00022599"/>
    </source>
</evidence>
<dbReference type="GO" id="GO:0045202">
    <property type="term" value="C:synapse"/>
    <property type="evidence" value="ECO:0007669"/>
    <property type="project" value="UniProtKB-SubCell"/>
</dbReference>
<keyword evidence="5" id="KW-0771">Synaptosome</keyword>
<keyword evidence="9 18" id="KW-1133">Transmembrane helix</keyword>
<name>A0A7L2H2T5_NYCGR</name>
<gene>
    <name evidence="20" type="primary">Slc30a3</name>
    <name evidence="20" type="ORF">NYCGRA_R07068</name>
</gene>
<keyword evidence="5" id="KW-0770">Synapse</keyword>
<dbReference type="GO" id="GO:0015297">
    <property type="term" value="F:antiporter activity"/>
    <property type="evidence" value="ECO:0007669"/>
    <property type="project" value="UniProtKB-KW"/>
</dbReference>
<dbReference type="InterPro" id="IPR002524">
    <property type="entry name" value="Cation_efflux"/>
</dbReference>
<protein>
    <recommendedName>
        <fullName evidence="14">Probable proton-coupled zinc antiporter SLC30A3</fullName>
    </recommendedName>
    <alternativeName>
        <fullName evidence="16">Solute carrier family 30 member 3</fullName>
    </alternativeName>
    <alternativeName>
        <fullName evidence="15">Zinc transporter 3</fullName>
    </alternativeName>
</protein>
<feature type="transmembrane region" description="Helical" evidence="18">
    <location>
        <begin position="12"/>
        <end position="33"/>
    </location>
</feature>
<dbReference type="AlphaFoldDB" id="A0A7L2H2T5"/>
<dbReference type="NCBIfam" id="TIGR01297">
    <property type="entry name" value="CDF"/>
    <property type="match status" value="1"/>
</dbReference>
<evidence type="ECO:0000256" key="18">
    <source>
        <dbReference type="SAM" id="Phobius"/>
    </source>
</evidence>
<evidence type="ECO:0000256" key="7">
    <source>
        <dbReference type="ARBA" id="ARBA00022833"/>
    </source>
</evidence>
<evidence type="ECO:0000256" key="10">
    <source>
        <dbReference type="ARBA" id="ARBA00023136"/>
    </source>
</evidence>
<evidence type="ECO:0000256" key="9">
    <source>
        <dbReference type="ARBA" id="ARBA00022989"/>
    </source>
</evidence>
<evidence type="ECO:0000256" key="11">
    <source>
        <dbReference type="ARBA" id="ARBA00023228"/>
    </source>
</evidence>
<dbReference type="Proteomes" id="UP000567826">
    <property type="component" value="Unassembled WGS sequence"/>
</dbReference>
<evidence type="ECO:0000313" key="21">
    <source>
        <dbReference type="Proteomes" id="UP000567826"/>
    </source>
</evidence>
<feature type="non-terminal residue" evidence="20">
    <location>
        <position position="1"/>
    </location>
</feature>
<comment type="function">
    <text evidence="13">Probable proton-coupled zinc ion antiporter mediating the import of zinc from cytoplasm into synaptic vesicles and participating to cellular zinc ion homeostasis in the brain.</text>
</comment>
<evidence type="ECO:0000256" key="16">
    <source>
        <dbReference type="ARBA" id="ARBA00042216"/>
    </source>
</evidence>
<evidence type="ECO:0000256" key="8">
    <source>
        <dbReference type="ARBA" id="ARBA00022906"/>
    </source>
</evidence>
<keyword evidence="4" id="KW-0050">Antiport</keyword>
<dbReference type="Pfam" id="PF01545">
    <property type="entry name" value="Cation_efflux"/>
    <property type="match status" value="1"/>
</dbReference>
<evidence type="ECO:0000256" key="13">
    <source>
        <dbReference type="ARBA" id="ARBA00037129"/>
    </source>
</evidence>
<dbReference type="GO" id="GO:0031902">
    <property type="term" value="C:late endosome membrane"/>
    <property type="evidence" value="ECO:0007669"/>
    <property type="project" value="UniProtKB-SubCell"/>
</dbReference>
<comment type="similarity">
    <text evidence="3">Belongs to the cation diffusion facilitator (CDF) transporter (TC 2.A.4) family. SLC30A subfamily.</text>
</comment>
<keyword evidence="8" id="KW-0406">Ion transport</keyword>
<evidence type="ECO:0000256" key="4">
    <source>
        <dbReference type="ARBA" id="ARBA00022449"/>
    </source>
</evidence>
<reference evidence="20 21" key="1">
    <citation type="submission" date="2019-09" db="EMBL/GenBank/DDBJ databases">
        <title>Bird 10,000 Genomes (B10K) Project - Family phase.</title>
        <authorList>
            <person name="Zhang G."/>
        </authorList>
    </citation>
    <scope>NUCLEOTIDE SEQUENCE [LARGE SCALE GENOMIC DNA]</scope>
    <source>
        <strain evidence="20">B10K-DU-001-56</strain>
        <tissue evidence="20">Muscle</tissue>
    </source>
</reference>
<evidence type="ECO:0000259" key="19">
    <source>
        <dbReference type="Pfam" id="PF01545"/>
    </source>
</evidence>
<comment type="subcellular location">
    <subcellularLocation>
        <location evidence="1">Late endosome membrane</location>
        <topology evidence="1">Multi-pass membrane protein</topology>
    </subcellularLocation>
    <subcellularLocation>
        <location evidence="2">Lysosome membrane</location>
        <topology evidence="2">Multi-pass membrane protein</topology>
    </subcellularLocation>
    <subcellularLocation>
        <location evidence="12">Synapse</location>
        <location evidence="12">Synaptosome</location>
    </subcellularLocation>
</comment>
<accession>A0A7L2H2T5</accession>
<sequence>PGPGRLQARRQLRVACTVCCIFMVGEVIGGYLAHSLAIMTDAAHLLTDVGSMAVSLFSLWVSTRPPTKTMSFGWHR</sequence>